<dbReference type="PANTHER" id="PTHR34823:SF1">
    <property type="entry name" value="CHITIN-BINDING TYPE-4 DOMAIN-CONTAINING PROTEIN"/>
    <property type="match status" value="1"/>
</dbReference>
<dbReference type="SUPFAM" id="SSF81296">
    <property type="entry name" value="E set domains"/>
    <property type="match status" value="1"/>
</dbReference>
<sequence>MVNIFALSSLVPAALQMAVAPGPRHGYVSYPPSRQALCRDVPVPGCGDVKYEPQSVEARKGSFKCNGGGERFHELNEEHLWVDYFTVVHPDHAPLNFTWTLTAPHATSTWEYFILTEHNTKLISFDYGGVTPGYTVIHHVPLRGYTGRQTILARWNIADTAAAFYACVDVDIIPPTHKECLD</sequence>
<evidence type="ECO:0000313" key="4">
    <source>
        <dbReference type="EMBL" id="KAF7363040.1"/>
    </source>
</evidence>
<dbReference type="Gene3D" id="2.70.50.50">
    <property type="entry name" value="chitin-binding protein cbp21"/>
    <property type="match status" value="1"/>
</dbReference>
<feature type="domain" description="Chitin-binding type-4" evidence="3">
    <location>
        <begin position="25"/>
        <end position="170"/>
    </location>
</feature>
<evidence type="ECO:0000256" key="1">
    <source>
        <dbReference type="ARBA" id="ARBA00022729"/>
    </source>
</evidence>
<evidence type="ECO:0000259" key="3">
    <source>
        <dbReference type="Pfam" id="PF03067"/>
    </source>
</evidence>
<dbReference type="InterPro" id="IPR051024">
    <property type="entry name" value="GlcNAc_Chitin_IntDeg"/>
</dbReference>
<reference evidence="4" key="1">
    <citation type="submission" date="2020-05" db="EMBL/GenBank/DDBJ databases">
        <title>Mycena genomes resolve the evolution of fungal bioluminescence.</title>
        <authorList>
            <person name="Tsai I.J."/>
        </authorList>
    </citation>
    <scope>NUCLEOTIDE SEQUENCE</scope>
    <source>
        <strain evidence="4">CCC161011</strain>
    </source>
</reference>
<dbReference type="InterPro" id="IPR004302">
    <property type="entry name" value="Cellulose/chitin-bd_N"/>
</dbReference>
<evidence type="ECO:0000313" key="5">
    <source>
        <dbReference type="Proteomes" id="UP000620124"/>
    </source>
</evidence>
<dbReference type="InterPro" id="IPR014756">
    <property type="entry name" value="Ig_E-set"/>
</dbReference>
<keyword evidence="1 2" id="KW-0732">Signal</keyword>
<comment type="caution">
    <text evidence="4">The sequence shown here is derived from an EMBL/GenBank/DDBJ whole genome shotgun (WGS) entry which is preliminary data.</text>
</comment>
<dbReference type="CDD" id="cd21177">
    <property type="entry name" value="LPMO_AA10"/>
    <property type="match status" value="1"/>
</dbReference>
<dbReference type="AlphaFoldDB" id="A0A8H7D6B8"/>
<accession>A0A8H7D6B8</accession>
<proteinExistence type="predicted"/>
<dbReference type="PANTHER" id="PTHR34823">
    <property type="entry name" value="GLCNAC-BINDING PROTEIN A"/>
    <property type="match status" value="1"/>
</dbReference>
<keyword evidence="4" id="KW-0560">Oxidoreductase</keyword>
<protein>
    <submittedName>
        <fullName evidence="4">Lytic polysaccharide monooxygenase</fullName>
    </submittedName>
</protein>
<dbReference type="GO" id="GO:0004497">
    <property type="term" value="F:monooxygenase activity"/>
    <property type="evidence" value="ECO:0007669"/>
    <property type="project" value="UniProtKB-KW"/>
</dbReference>
<keyword evidence="4" id="KW-0503">Monooxygenase</keyword>
<evidence type="ECO:0000256" key="2">
    <source>
        <dbReference type="SAM" id="SignalP"/>
    </source>
</evidence>
<gene>
    <name evidence="4" type="ORF">MVEN_00655800</name>
</gene>
<dbReference type="Proteomes" id="UP000620124">
    <property type="component" value="Unassembled WGS sequence"/>
</dbReference>
<keyword evidence="5" id="KW-1185">Reference proteome</keyword>
<dbReference type="OrthoDB" id="2550057at2759"/>
<dbReference type="EMBL" id="JACAZI010000004">
    <property type="protein sequence ID" value="KAF7363040.1"/>
    <property type="molecule type" value="Genomic_DNA"/>
</dbReference>
<feature type="chain" id="PRO_5034350285" evidence="2">
    <location>
        <begin position="17"/>
        <end position="182"/>
    </location>
</feature>
<dbReference type="Pfam" id="PF03067">
    <property type="entry name" value="LPMO_10"/>
    <property type="match status" value="1"/>
</dbReference>
<organism evidence="4 5">
    <name type="scientific">Mycena venus</name>
    <dbReference type="NCBI Taxonomy" id="2733690"/>
    <lineage>
        <taxon>Eukaryota</taxon>
        <taxon>Fungi</taxon>
        <taxon>Dikarya</taxon>
        <taxon>Basidiomycota</taxon>
        <taxon>Agaricomycotina</taxon>
        <taxon>Agaricomycetes</taxon>
        <taxon>Agaricomycetidae</taxon>
        <taxon>Agaricales</taxon>
        <taxon>Marasmiineae</taxon>
        <taxon>Mycenaceae</taxon>
        <taxon>Mycena</taxon>
    </lineage>
</organism>
<name>A0A8H7D6B8_9AGAR</name>
<feature type="signal peptide" evidence="2">
    <location>
        <begin position="1"/>
        <end position="16"/>
    </location>
</feature>